<keyword evidence="1" id="KW-0677">Repeat</keyword>
<dbReference type="Pfam" id="PF01484">
    <property type="entry name" value="Col_cuticle_N"/>
    <property type="match status" value="1"/>
</dbReference>
<dbReference type="Proteomes" id="UP000095283">
    <property type="component" value="Unplaced"/>
</dbReference>
<feature type="domain" description="Nematode cuticle collagen N-terminal" evidence="3">
    <location>
        <begin position="37"/>
        <end position="87"/>
    </location>
</feature>
<name>A0A1I7WPF1_HETBA</name>
<accession>A0A1I7WPF1</accession>
<feature type="transmembrane region" description="Helical" evidence="2">
    <location>
        <begin position="45"/>
        <end position="62"/>
    </location>
</feature>
<proteinExistence type="predicted"/>
<dbReference type="SMART" id="SM01088">
    <property type="entry name" value="Col_cuticle_N"/>
    <property type="match status" value="1"/>
</dbReference>
<dbReference type="AlphaFoldDB" id="A0A1I7WPF1"/>
<evidence type="ECO:0000256" key="1">
    <source>
        <dbReference type="ARBA" id="ARBA00022737"/>
    </source>
</evidence>
<evidence type="ECO:0000259" key="3">
    <source>
        <dbReference type="SMART" id="SM01088"/>
    </source>
</evidence>
<reference evidence="5" key="1">
    <citation type="submission" date="2016-11" db="UniProtKB">
        <authorList>
            <consortium name="WormBaseParasite"/>
        </authorList>
    </citation>
    <scope>IDENTIFICATION</scope>
</reference>
<dbReference type="WBParaSite" id="Hba_06958">
    <property type="protein sequence ID" value="Hba_06958"/>
    <property type="gene ID" value="Hba_06958"/>
</dbReference>
<protein>
    <submittedName>
        <fullName evidence="5">Col_cuticle_N domain-containing protein</fullName>
    </submittedName>
</protein>
<sequence>MVPLEKHREAKLQAEADRLKYLAIAVQISIFVKIGPKFIGVAMSVIAAFVCILSVPLIYNYVQHVQTLLQNEVEYCKSRSGSLWQQVTKTQRTHGIKERIPRQTYGGYSASYGTYESTPLREYIGLDNTRSSTDMRGQNQCCGFLL</sequence>
<keyword evidence="2" id="KW-0812">Transmembrane</keyword>
<keyword evidence="2" id="KW-0472">Membrane</keyword>
<evidence type="ECO:0000313" key="5">
    <source>
        <dbReference type="WBParaSite" id="Hba_06958"/>
    </source>
</evidence>
<evidence type="ECO:0000256" key="2">
    <source>
        <dbReference type="SAM" id="Phobius"/>
    </source>
</evidence>
<keyword evidence="4" id="KW-1185">Reference proteome</keyword>
<organism evidence="4 5">
    <name type="scientific">Heterorhabditis bacteriophora</name>
    <name type="common">Entomopathogenic nematode worm</name>
    <dbReference type="NCBI Taxonomy" id="37862"/>
    <lineage>
        <taxon>Eukaryota</taxon>
        <taxon>Metazoa</taxon>
        <taxon>Ecdysozoa</taxon>
        <taxon>Nematoda</taxon>
        <taxon>Chromadorea</taxon>
        <taxon>Rhabditida</taxon>
        <taxon>Rhabditina</taxon>
        <taxon>Rhabditomorpha</taxon>
        <taxon>Strongyloidea</taxon>
        <taxon>Heterorhabditidae</taxon>
        <taxon>Heterorhabditis</taxon>
    </lineage>
</organism>
<evidence type="ECO:0000313" key="4">
    <source>
        <dbReference type="Proteomes" id="UP000095283"/>
    </source>
</evidence>
<dbReference type="InterPro" id="IPR002486">
    <property type="entry name" value="Col_cuticle_N"/>
</dbReference>
<keyword evidence="2" id="KW-1133">Transmembrane helix</keyword>
<dbReference type="GO" id="GO:0042302">
    <property type="term" value="F:structural constituent of cuticle"/>
    <property type="evidence" value="ECO:0007669"/>
    <property type="project" value="InterPro"/>
</dbReference>